<dbReference type="GO" id="GO:0008360">
    <property type="term" value="P:regulation of cell shape"/>
    <property type="evidence" value="ECO:0007669"/>
    <property type="project" value="UniProtKB-UniRule"/>
</dbReference>
<dbReference type="CDD" id="cd13123">
    <property type="entry name" value="MATE_MurJ_like"/>
    <property type="match status" value="1"/>
</dbReference>
<protein>
    <recommendedName>
        <fullName evidence="10">Probable lipid II flippase MurJ</fullName>
    </recommendedName>
</protein>
<dbReference type="NCBIfam" id="TIGR01695">
    <property type="entry name" value="murJ_mviN"/>
    <property type="match status" value="1"/>
</dbReference>
<dbReference type="GO" id="GO:0009252">
    <property type="term" value="P:peptidoglycan biosynthetic process"/>
    <property type="evidence" value="ECO:0007669"/>
    <property type="project" value="UniProtKB-UniRule"/>
</dbReference>
<dbReference type="PRINTS" id="PR01806">
    <property type="entry name" value="VIRFACTRMVIN"/>
</dbReference>
<evidence type="ECO:0000256" key="10">
    <source>
        <dbReference type="HAMAP-Rule" id="MF_02078"/>
    </source>
</evidence>
<feature type="transmembrane region" description="Helical" evidence="10">
    <location>
        <begin position="28"/>
        <end position="46"/>
    </location>
</feature>
<keyword evidence="6 10" id="KW-1133">Transmembrane helix</keyword>
<evidence type="ECO:0000313" key="12">
    <source>
        <dbReference type="EMBL" id="KKO47175.1"/>
    </source>
</evidence>
<dbReference type="GO" id="GO:0071555">
    <property type="term" value="P:cell wall organization"/>
    <property type="evidence" value="ECO:0007669"/>
    <property type="project" value="UniProtKB-UniRule"/>
</dbReference>
<comment type="pathway">
    <text evidence="10">Cell wall biogenesis; peptidoglycan biosynthesis.</text>
</comment>
<sequence>MSGKLLKSGLIVSAMTLISRVLGLIRDVVVANFVGAGATADVFFFANRIPNFLRRLFAEGAFSQAFVPVLSEVKAQHGDDAVRELIAKVAGTLGVIVTLVTLFGVIASPLLTMLFMTGWFIEWLNDGPDAQKFELASLMLKITFPYLWFISLVALSGAVLNTYNRFAVAAFTPVFLNIAIIGAAWYLAPQLNEPAMALAWGVFIGGLVQLLFQLPFLAKAGLLVLPKWGWRDPNVTKIRTLMLPALFGVSVSQINLLFDTVIASFLLTGAVSWLYYSDRLIEFPLGLFGIAIATVILPNLSRHHASASGAKFRHTLDWAIRFVAMFGLPAMAALMVLAQPIIMLLFMRGEFSQQDVMMVSYSLIAYATGLLSFMLIKVLAPGFYARQDIKTPVRIGIIAMVANMGLNLLLAPWLSYVGLALATALSASLNAYLLYRGLVLAGVFSFSKSSWVFLLKIALASSVMAAGLYWLSPPFAAWLLLDFWAQASRLGLLCVLGIVSYFVMLWLLGVRLSHFRVQTIAESN</sequence>
<feature type="transmembrane region" description="Helical" evidence="10">
    <location>
        <begin position="416"/>
        <end position="439"/>
    </location>
</feature>
<dbReference type="STRING" id="336831.WG68_00530"/>
<feature type="transmembrane region" description="Helical" evidence="10">
    <location>
        <begin position="93"/>
        <end position="121"/>
    </location>
</feature>
<comment type="similarity">
    <text evidence="9 10 11">Belongs to the MurJ/MviN family.</text>
</comment>
<feature type="transmembrane region" description="Helical" evidence="10">
    <location>
        <begin position="246"/>
        <end position="275"/>
    </location>
</feature>
<keyword evidence="3 10" id="KW-0812">Transmembrane</keyword>
<keyword evidence="10" id="KW-0997">Cell inner membrane</keyword>
<dbReference type="OrthoDB" id="9816572at2"/>
<dbReference type="EMBL" id="LAHO01000001">
    <property type="protein sequence ID" value="KKO47175.1"/>
    <property type="molecule type" value="Genomic_DNA"/>
</dbReference>
<evidence type="ECO:0000256" key="3">
    <source>
        <dbReference type="ARBA" id="ARBA00022692"/>
    </source>
</evidence>
<reference evidence="12 13" key="1">
    <citation type="submission" date="2015-03" db="EMBL/GenBank/DDBJ databases">
        <title>Draft genome sequences of two protease-producing strains of Arsukibacterium isolated from two cold and alkaline environments.</title>
        <authorList>
            <person name="Lylloff J.E."/>
            <person name="Skov L.B."/>
            <person name="Jepsen M."/>
            <person name="Hallin P.F."/>
            <person name="Sorensen S.J."/>
            <person name="Stougaard P."/>
            <person name="Glaring M.A."/>
        </authorList>
    </citation>
    <scope>NUCLEOTIDE SEQUENCE [LARGE SCALE GENOMIC DNA]</scope>
    <source>
        <strain evidence="12 13">GCM72</strain>
    </source>
</reference>
<feature type="transmembrane region" description="Helical" evidence="10">
    <location>
        <begin position="281"/>
        <end position="301"/>
    </location>
</feature>
<keyword evidence="10 11" id="KW-0813">Transport</keyword>
<keyword evidence="10 11" id="KW-0961">Cell wall biogenesis/degradation</keyword>
<keyword evidence="2 10" id="KW-1003">Cell membrane</keyword>
<feature type="transmembrane region" description="Helical" evidence="10">
    <location>
        <begin position="490"/>
        <end position="508"/>
    </location>
</feature>
<evidence type="ECO:0000256" key="5">
    <source>
        <dbReference type="ARBA" id="ARBA00022984"/>
    </source>
</evidence>
<dbReference type="PANTHER" id="PTHR47019:SF1">
    <property type="entry name" value="LIPID II FLIPPASE MURJ"/>
    <property type="match status" value="1"/>
</dbReference>
<dbReference type="Proteomes" id="UP000034228">
    <property type="component" value="Unassembled WGS sequence"/>
</dbReference>
<feature type="transmembrane region" description="Helical" evidence="10">
    <location>
        <begin position="322"/>
        <end position="346"/>
    </location>
</feature>
<dbReference type="PIRSF" id="PIRSF002869">
    <property type="entry name" value="MviN"/>
    <property type="match status" value="1"/>
</dbReference>
<proteinExistence type="inferred from homology"/>
<dbReference type="PANTHER" id="PTHR47019">
    <property type="entry name" value="LIPID II FLIPPASE MURJ"/>
    <property type="match status" value="1"/>
</dbReference>
<evidence type="ECO:0000313" key="13">
    <source>
        <dbReference type="Proteomes" id="UP000034228"/>
    </source>
</evidence>
<dbReference type="AlphaFoldDB" id="A0A0M2VC59"/>
<dbReference type="HAMAP" id="MF_02078">
    <property type="entry name" value="MurJ_MviN"/>
    <property type="match status" value="1"/>
</dbReference>
<keyword evidence="5 10" id="KW-0573">Peptidoglycan synthesis</keyword>
<organism evidence="12 13">
    <name type="scientific">Arsukibacterium ikkense</name>
    <dbReference type="NCBI Taxonomy" id="336831"/>
    <lineage>
        <taxon>Bacteria</taxon>
        <taxon>Pseudomonadati</taxon>
        <taxon>Pseudomonadota</taxon>
        <taxon>Gammaproteobacteria</taxon>
        <taxon>Chromatiales</taxon>
        <taxon>Chromatiaceae</taxon>
        <taxon>Arsukibacterium</taxon>
    </lineage>
</organism>
<dbReference type="InterPro" id="IPR051050">
    <property type="entry name" value="Lipid_II_flippase_MurJ/MviN"/>
</dbReference>
<dbReference type="UniPathway" id="UPA00219"/>
<keyword evidence="7 10" id="KW-0472">Membrane</keyword>
<evidence type="ECO:0000256" key="11">
    <source>
        <dbReference type="PIRNR" id="PIRNR002869"/>
    </source>
</evidence>
<feature type="transmembrane region" description="Helical" evidence="10">
    <location>
        <begin position="141"/>
        <end position="160"/>
    </location>
</feature>
<dbReference type="GO" id="GO:0005886">
    <property type="term" value="C:plasma membrane"/>
    <property type="evidence" value="ECO:0007669"/>
    <property type="project" value="UniProtKB-SubCell"/>
</dbReference>
<comment type="subcellular location">
    <subcellularLocation>
        <location evidence="10">Cell inner membrane</location>
        <topology evidence="10">Multi-pass membrane protein</topology>
    </subcellularLocation>
    <subcellularLocation>
        <location evidence="1">Cell membrane</location>
        <topology evidence="1">Multi-pass membrane protein</topology>
    </subcellularLocation>
</comment>
<feature type="transmembrane region" description="Helical" evidence="10">
    <location>
        <begin position="451"/>
        <end position="470"/>
    </location>
</feature>
<feature type="transmembrane region" description="Helical" evidence="10">
    <location>
        <begin position="392"/>
        <end position="410"/>
    </location>
</feature>
<evidence type="ECO:0000256" key="1">
    <source>
        <dbReference type="ARBA" id="ARBA00004651"/>
    </source>
</evidence>
<evidence type="ECO:0000256" key="7">
    <source>
        <dbReference type="ARBA" id="ARBA00023136"/>
    </source>
</evidence>
<evidence type="ECO:0000256" key="2">
    <source>
        <dbReference type="ARBA" id="ARBA00022475"/>
    </source>
</evidence>
<gene>
    <name evidence="10" type="primary">murJ</name>
    <name evidence="12" type="ORF">WG68_00530</name>
</gene>
<keyword evidence="4 10" id="KW-0133">Cell shape</keyword>
<evidence type="ECO:0000256" key="6">
    <source>
        <dbReference type="ARBA" id="ARBA00022989"/>
    </source>
</evidence>
<feature type="transmembrane region" description="Helical" evidence="10">
    <location>
        <begin position="200"/>
        <end position="225"/>
    </location>
</feature>
<comment type="function">
    <text evidence="8 10 11">Involved in peptidoglycan biosynthesis. Transports lipid-linked peptidoglycan precursors from the inner to the outer leaflet of the cytoplasmic membrane.</text>
</comment>
<dbReference type="PATRIC" id="fig|336831.14.peg.2315"/>
<evidence type="ECO:0000256" key="9">
    <source>
        <dbReference type="ARBA" id="ARBA00061532"/>
    </source>
</evidence>
<dbReference type="InterPro" id="IPR004268">
    <property type="entry name" value="MurJ"/>
</dbReference>
<dbReference type="GO" id="GO:0015648">
    <property type="term" value="F:lipid-linked peptidoglycan transporter activity"/>
    <property type="evidence" value="ECO:0007669"/>
    <property type="project" value="UniProtKB-UniRule"/>
</dbReference>
<dbReference type="RefSeq" id="WP_046555704.1">
    <property type="nucleotide sequence ID" value="NZ_LAHO01000001.1"/>
</dbReference>
<dbReference type="Pfam" id="PF03023">
    <property type="entry name" value="MurJ"/>
    <property type="match status" value="1"/>
</dbReference>
<feature type="transmembrane region" description="Helical" evidence="10">
    <location>
        <begin position="358"/>
        <end position="380"/>
    </location>
</feature>
<feature type="transmembrane region" description="Helical" evidence="10">
    <location>
        <begin position="167"/>
        <end position="188"/>
    </location>
</feature>
<evidence type="ECO:0000256" key="8">
    <source>
        <dbReference type="ARBA" id="ARBA00060041"/>
    </source>
</evidence>
<keyword evidence="13" id="KW-1185">Reference proteome</keyword>
<dbReference type="GO" id="GO:0034204">
    <property type="term" value="P:lipid translocation"/>
    <property type="evidence" value="ECO:0007669"/>
    <property type="project" value="TreeGrafter"/>
</dbReference>
<evidence type="ECO:0000256" key="4">
    <source>
        <dbReference type="ARBA" id="ARBA00022960"/>
    </source>
</evidence>
<accession>A0A0M2VC59</accession>
<comment type="caution">
    <text evidence="12">The sequence shown here is derived from an EMBL/GenBank/DDBJ whole genome shotgun (WGS) entry which is preliminary data.</text>
</comment>
<name>A0A0M2VC59_9GAMM</name>